<dbReference type="GO" id="GO:0046872">
    <property type="term" value="F:metal ion binding"/>
    <property type="evidence" value="ECO:0007669"/>
    <property type="project" value="UniProtKB-KW"/>
</dbReference>
<dbReference type="SUPFAM" id="SSF53098">
    <property type="entry name" value="Ribonuclease H-like"/>
    <property type="match status" value="1"/>
</dbReference>
<evidence type="ECO:0000313" key="6">
    <source>
        <dbReference type="Proteomes" id="UP001497516"/>
    </source>
</evidence>
<dbReference type="InterPro" id="IPR012337">
    <property type="entry name" value="RNaseH-like_sf"/>
</dbReference>
<dbReference type="PANTHER" id="PTHR42648">
    <property type="entry name" value="TRANSPOSASE, PUTATIVE-RELATED"/>
    <property type="match status" value="1"/>
</dbReference>
<feature type="compositionally biased region" description="Low complexity" evidence="3">
    <location>
        <begin position="247"/>
        <end position="275"/>
    </location>
</feature>
<proteinExistence type="predicted"/>
<reference evidence="5 6" key="1">
    <citation type="submission" date="2024-04" db="EMBL/GenBank/DDBJ databases">
        <authorList>
            <person name="Fracassetti M."/>
        </authorList>
    </citation>
    <scope>NUCLEOTIDE SEQUENCE [LARGE SCALE GENOMIC DNA]</scope>
</reference>
<dbReference type="InterPro" id="IPR036397">
    <property type="entry name" value="RNaseH_sf"/>
</dbReference>
<evidence type="ECO:0000259" key="4">
    <source>
        <dbReference type="PROSITE" id="PS50994"/>
    </source>
</evidence>
<name>A0AAV2CHJ1_9ROSI</name>
<gene>
    <name evidence="5" type="ORF">LTRI10_LOCUS3526</name>
</gene>
<dbReference type="EMBL" id="OZ034813">
    <property type="protein sequence ID" value="CAL1355788.1"/>
    <property type="molecule type" value="Genomic_DNA"/>
</dbReference>
<dbReference type="Gene3D" id="3.30.420.10">
    <property type="entry name" value="Ribonuclease H-like superfamily/Ribonuclease H"/>
    <property type="match status" value="1"/>
</dbReference>
<sequence length="448" mass="50127">MVATQFNSRVKRIQTYNGTKFQSTILRDYYEQHGIHFQTSCTDTPQQNGVVERKHRHILETARALCIHARLPLQFWGECVLTATYLLNRLPTTATGQTPFEVLFSSPTKYHHLRVFGCLVYAKDTHHHLHKFADRGRACVFLGYPSGQKGYRVYDLVTKKVFVSRDVHFVEDQFPFRDSLGNPLHWVPPGNFQFPAVEDDGTPLATPPTSSEVVTPVETISPSSTTGSGMPSSKSPSPRNTHSPVASLELSHGPSSSSRQDSPSSLPQDSPSAPDAVEHPSIPQTAVEALRRSDRVRARPKHLEAYDTTVHTVQYPLSAHVSYSRLTPSYRSFLAAVTSHDEPRSFSEAVRHPQLREAMIKEIAALVANGTWSLIQAPAGKRIIDCKWVFKIKYRPDGSIERYKARLVAKGYTQVEGIDYHDTFAPVAKLVTVRCLLAVAAHHGWFVH</sequence>
<feature type="domain" description="Integrase catalytic" evidence="4">
    <location>
        <begin position="1"/>
        <end position="107"/>
    </location>
</feature>
<dbReference type="GO" id="GO:0016787">
    <property type="term" value="F:hydrolase activity"/>
    <property type="evidence" value="ECO:0007669"/>
    <property type="project" value="UniProtKB-KW"/>
</dbReference>
<dbReference type="InterPro" id="IPR013103">
    <property type="entry name" value="RVT_2"/>
</dbReference>
<dbReference type="InterPro" id="IPR057670">
    <property type="entry name" value="SH3_retrovirus"/>
</dbReference>
<dbReference type="Proteomes" id="UP001497516">
    <property type="component" value="Chromosome 1"/>
</dbReference>
<organism evidence="5 6">
    <name type="scientific">Linum trigynum</name>
    <dbReference type="NCBI Taxonomy" id="586398"/>
    <lineage>
        <taxon>Eukaryota</taxon>
        <taxon>Viridiplantae</taxon>
        <taxon>Streptophyta</taxon>
        <taxon>Embryophyta</taxon>
        <taxon>Tracheophyta</taxon>
        <taxon>Spermatophyta</taxon>
        <taxon>Magnoliopsida</taxon>
        <taxon>eudicotyledons</taxon>
        <taxon>Gunneridae</taxon>
        <taxon>Pentapetalae</taxon>
        <taxon>rosids</taxon>
        <taxon>fabids</taxon>
        <taxon>Malpighiales</taxon>
        <taxon>Linaceae</taxon>
        <taxon>Linum</taxon>
    </lineage>
</organism>
<keyword evidence="6" id="KW-1185">Reference proteome</keyword>
<evidence type="ECO:0000256" key="1">
    <source>
        <dbReference type="ARBA" id="ARBA00022723"/>
    </source>
</evidence>
<feature type="region of interest" description="Disordered" evidence="3">
    <location>
        <begin position="191"/>
        <end position="284"/>
    </location>
</feature>
<evidence type="ECO:0000256" key="2">
    <source>
        <dbReference type="ARBA" id="ARBA00022801"/>
    </source>
</evidence>
<dbReference type="Pfam" id="PF07727">
    <property type="entry name" value="RVT_2"/>
    <property type="match status" value="1"/>
</dbReference>
<dbReference type="Pfam" id="PF25597">
    <property type="entry name" value="SH3_retrovirus"/>
    <property type="match status" value="1"/>
</dbReference>
<accession>A0AAV2CHJ1</accession>
<dbReference type="PANTHER" id="PTHR42648:SF29">
    <property type="entry name" value="RNA-DIRECTED DNA POLYMERASE"/>
    <property type="match status" value="1"/>
</dbReference>
<evidence type="ECO:0000313" key="5">
    <source>
        <dbReference type="EMBL" id="CAL1355788.1"/>
    </source>
</evidence>
<dbReference type="InterPro" id="IPR039537">
    <property type="entry name" value="Retrotran_Ty1/copia-like"/>
</dbReference>
<dbReference type="InterPro" id="IPR001584">
    <property type="entry name" value="Integrase_cat-core"/>
</dbReference>
<dbReference type="PROSITE" id="PS50994">
    <property type="entry name" value="INTEGRASE"/>
    <property type="match status" value="1"/>
</dbReference>
<evidence type="ECO:0000256" key="3">
    <source>
        <dbReference type="SAM" id="MobiDB-lite"/>
    </source>
</evidence>
<protein>
    <recommendedName>
        <fullName evidence="4">Integrase catalytic domain-containing protein</fullName>
    </recommendedName>
</protein>
<keyword evidence="2" id="KW-0378">Hydrolase</keyword>
<dbReference type="GO" id="GO:0003676">
    <property type="term" value="F:nucleic acid binding"/>
    <property type="evidence" value="ECO:0007669"/>
    <property type="project" value="InterPro"/>
</dbReference>
<feature type="compositionally biased region" description="Low complexity" evidence="3">
    <location>
        <begin position="221"/>
        <end position="238"/>
    </location>
</feature>
<dbReference type="AlphaFoldDB" id="A0AAV2CHJ1"/>
<keyword evidence="1" id="KW-0479">Metal-binding</keyword>
<dbReference type="GO" id="GO:0015074">
    <property type="term" value="P:DNA integration"/>
    <property type="evidence" value="ECO:0007669"/>
    <property type="project" value="InterPro"/>
</dbReference>